<name>A0ABR7XYU4_9SPHI</name>
<organism evidence="1 2">
    <name type="scientific">Sphingobacterium arenae</name>
    <dbReference type="NCBI Taxonomy" id="1280598"/>
    <lineage>
        <taxon>Bacteria</taxon>
        <taxon>Pseudomonadati</taxon>
        <taxon>Bacteroidota</taxon>
        <taxon>Sphingobacteriia</taxon>
        <taxon>Sphingobacteriales</taxon>
        <taxon>Sphingobacteriaceae</taxon>
        <taxon>Sphingobacterium</taxon>
    </lineage>
</organism>
<dbReference type="Pfam" id="PF19420">
    <property type="entry name" value="DDAH_eukar"/>
    <property type="match status" value="1"/>
</dbReference>
<dbReference type="InterPro" id="IPR014541">
    <property type="entry name" value="Amdntrnsf_FN0238"/>
</dbReference>
<accession>A0ABR7XYU4</accession>
<dbReference type="Gene3D" id="3.75.10.10">
    <property type="entry name" value="L-arginine/glycine Amidinotransferase, Chain A"/>
    <property type="match status" value="1"/>
</dbReference>
<dbReference type="PIRSF" id="PIRSF028188">
    <property type="entry name" value="Amdntrnsf_FN0238"/>
    <property type="match status" value="1"/>
</dbReference>
<proteinExistence type="predicted"/>
<dbReference type="RefSeq" id="WP_190307391.1">
    <property type="nucleotide sequence ID" value="NZ_JACNYK010000001.1"/>
</dbReference>
<dbReference type="PANTHER" id="PTHR43224:SF1">
    <property type="entry name" value="AMIDINOTRANSFERASE"/>
    <property type="match status" value="1"/>
</dbReference>
<dbReference type="Proteomes" id="UP000606494">
    <property type="component" value="Unassembled WGS sequence"/>
</dbReference>
<evidence type="ECO:0000313" key="2">
    <source>
        <dbReference type="Proteomes" id="UP000606494"/>
    </source>
</evidence>
<sequence length="304" mass="34661">MLQTTDTLLLVRPYQFRKNEETAINNYFQEDLLSSLSAQQAQKEFDNFVHALNTNNINTLVIQDEGKYDMPDSIFPNNCVSFHKRTAVLYPMFAENRRRERTLNYVHALQQQGFTFESIIDYTDFEKENRFLEGTGSLVLDHVNRIAYCALSPRADAGIAHQFCLDMGYEIFIFEANQTVDGLRKPIYHTNVMMSIGTQFAVVCTDSIDNKYEKRNLIKRLEESGKTIVDISEEQVGSFAGNILEVQSTAGDPCIVMSSQAYRNFTTEQLNLLYSWGQIIHSPLDTIERGGGGSARCMLAEVFY</sequence>
<evidence type="ECO:0000313" key="1">
    <source>
        <dbReference type="EMBL" id="MBD1424225.1"/>
    </source>
</evidence>
<keyword evidence="2" id="KW-1185">Reference proteome</keyword>
<dbReference type="NCBIfam" id="NF046062">
    <property type="entry name" value="citrull_CtlX"/>
    <property type="match status" value="1"/>
</dbReference>
<dbReference type="EMBL" id="JACNYK010000001">
    <property type="protein sequence ID" value="MBD1424225.1"/>
    <property type="molecule type" value="Genomic_DNA"/>
</dbReference>
<protein>
    <submittedName>
        <fullName evidence="1">Amidinotransferase</fullName>
    </submittedName>
</protein>
<comment type="caution">
    <text evidence="1">The sequence shown here is derived from an EMBL/GenBank/DDBJ whole genome shotgun (WGS) entry which is preliminary data.</text>
</comment>
<reference evidence="1 2" key="1">
    <citation type="submission" date="2020-08" db="EMBL/GenBank/DDBJ databases">
        <title>Sphingobacterium sp. DN00404 isolated from aquaculture water.</title>
        <authorList>
            <person name="Zhang M."/>
        </authorList>
    </citation>
    <scope>NUCLEOTIDE SEQUENCE [LARGE SCALE GENOMIC DNA]</scope>
    <source>
        <strain evidence="1 2">KCTC 32294</strain>
    </source>
</reference>
<gene>
    <name evidence="1" type="ORF">H8B17_01415</name>
</gene>
<dbReference type="SUPFAM" id="SSF55909">
    <property type="entry name" value="Pentein"/>
    <property type="match status" value="1"/>
</dbReference>
<dbReference type="PANTHER" id="PTHR43224">
    <property type="entry name" value="AMIDINOTRANSFERASE"/>
    <property type="match status" value="1"/>
</dbReference>